<feature type="region of interest" description="Disordered" evidence="1">
    <location>
        <begin position="84"/>
        <end position="168"/>
    </location>
</feature>
<dbReference type="Proteomes" id="UP001489004">
    <property type="component" value="Unassembled WGS sequence"/>
</dbReference>
<name>A0AAW1PTL8_9CHLO</name>
<comment type="caution">
    <text evidence="2">The sequence shown here is derived from an EMBL/GenBank/DDBJ whole genome shotgun (WGS) entry which is preliminary data.</text>
</comment>
<organism evidence="2 3">
    <name type="scientific">[Myrmecia] bisecta</name>
    <dbReference type="NCBI Taxonomy" id="41462"/>
    <lineage>
        <taxon>Eukaryota</taxon>
        <taxon>Viridiplantae</taxon>
        <taxon>Chlorophyta</taxon>
        <taxon>core chlorophytes</taxon>
        <taxon>Trebouxiophyceae</taxon>
        <taxon>Trebouxiales</taxon>
        <taxon>Trebouxiaceae</taxon>
        <taxon>Myrmecia</taxon>
    </lineage>
</organism>
<feature type="compositionally biased region" description="Basic residues" evidence="1">
    <location>
        <begin position="151"/>
        <end position="160"/>
    </location>
</feature>
<accession>A0AAW1PTL8</accession>
<proteinExistence type="predicted"/>
<sequence length="168" mass="17558">MSKQAEPDLVYNGQALKAVKSWLGLSSTDEALEGAAAVDPDWGKPRPAFLGLGAKFLPHHKAAALMAPVEKRLNQKIQAAAAERRLGKLENQATERGGAGGANEGEDAQPEAEESDVDSEGRAGTFGKPKATATAASKPDWLEPAPSGTSKKSKKQKKRKLADGTAAT</sequence>
<dbReference type="EMBL" id="JALJOR010000005">
    <property type="protein sequence ID" value="KAK9816986.1"/>
    <property type="molecule type" value="Genomic_DNA"/>
</dbReference>
<feature type="compositionally biased region" description="Acidic residues" evidence="1">
    <location>
        <begin position="104"/>
        <end position="118"/>
    </location>
</feature>
<dbReference type="AlphaFoldDB" id="A0AAW1PTL8"/>
<gene>
    <name evidence="2" type="ORF">WJX72_007875</name>
</gene>
<reference evidence="2 3" key="1">
    <citation type="journal article" date="2024" name="Nat. Commun.">
        <title>Phylogenomics reveals the evolutionary origins of lichenization in chlorophyte algae.</title>
        <authorList>
            <person name="Puginier C."/>
            <person name="Libourel C."/>
            <person name="Otte J."/>
            <person name="Skaloud P."/>
            <person name="Haon M."/>
            <person name="Grisel S."/>
            <person name="Petersen M."/>
            <person name="Berrin J.G."/>
            <person name="Delaux P.M."/>
            <person name="Dal Grande F."/>
            <person name="Keller J."/>
        </authorList>
    </citation>
    <scope>NUCLEOTIDE SEQUENCE [LARGE SCALE GENOMIC DNA]</scope>
    <source>
        <strain evidence="2 3">SAG 2043</strain>
    </source>
</reference>
<protein>
    <submittedName>
        <fullName evidence="2">Uncharacterized protein</fullName>
    </submittedName>
</protein>
<dbReference type="PANTHER" id="PTHR35741">
    <property type="entry name" value="FACTOR CWC22-LIKE PROTEIN, PUTATIVE (DUF3245)-RELATED"/>
    <property type="match status" value="1"/>
</dbReference>
<keyword evidence="3" id="KW-1185">Reference proteome</keyword>
<evidence type="ECO:0000313" key="3">
    <source>
        <dbReference type="Proteomes" id="UP001489004"/>
    </source>
</evidence>
<evidence type="ECO:0000313" key="2">
    <source>
        <dbReference type="EMBL" id="KAK9816986.1"/>
    </source>
</evidence>
<dbReference type="PANTHER" id="PTHR35741:SF1">
    <property type="entry name" value="FACTOR CWC22-LIKE PROTEIN, PUTATIVE (DUF3245)-RELATED"/>
    <property type="match status" value="1"/>
</dbReference>
<evidence type="ECO:0000256" key="1">
    <source>
        <dbReference type="SAM" id="MobiDB-lite"/>
    </source>
</evidence>